<dbReference type="AlphaFoldDB" id="A0AAD6YXG2"/>
<reference evidence="2" key="1">
    <citation type="submission" date="2023-03" db="EMBL/GenBank/DDBJ databases">
        <title>Massive genome expansion in bonnet fungi (Mycena s.s.) driven by repeated elements and novel gene families across ecological guilds.</title>
        <authorList>
            <consortium name="Lawrence Berkeley National Laboratory"/>
            <person name="Harder C.B."/>
            <person name="Miyauchi S."/>
            <person name="Viragh M."/>
            <person name="Kuo A."/>
            <person name="Thoen E."/>
            <person name="Andreopoulos B."/>
            <person name="Lu D."/>
            <person name="Skrede I."/>
            <person name="Drula E."/>
            <person name="Henrissat B."/>
            <person name="Morin E."/>
            <person name="Kohler A."/>
            <person name="Barry K."/>
            <person name="LaButti K."/>
            <person name="Morin E."/>
            <person name="Salamov A."/>
            <person name="Lipzen A."/>
            <person name="Mereny Z."/>
            <person name="Hegedus B."/>
            <person name="Baldrian P."/>
            <person name="Stursova M."/>
            <person name="Weitz H."/>
            <person name="Taylor A."/>
            <person name="Grigoriev I.V."/>
            <person name="Nagy L.G."/>
            <person name="Martin F."/>
            <person name="Kauserud H."/>
        </authorList>
    </citation>
    <scope>NUCLEOTIDE SEQUENCE</scope>
    <source>
        <strain evidence="2">CBHHK002</strain>
    </source>
</reference>
<feature type="domain" description="DUF6570" evidence="1">
    <location>
        <begin position="6"/>
        <end position="133"/>
    </location>
</feature>
<dbReference type="Proteomes" id="UP001218218">
    <property type="component" value="Unassembled WGS sequence"/>
</dbReference>
<dbReference type="Pfam" id="PF20209">
    <property type="entry name" value="DUF6570"/>
    <property type="match status" value="1"/>
</dbReference>
<evidence type="ECO:0000313" key="3">
    <source>
        <dbReference type="Proteomes" id="UP001218218"/>
    </source>
</evidence>
<feature type="non-terminal residue" evidence="2">
    <location>
        <position position="296"/>
    </location>
</feature>
<protein>
    <recommendedName>
        <fullName evidence="1">DUF6570 domain-containing protein</fullName>
    </recommendedName>
</protein>
<evidence type="ECO:0000259" key="1">
    <source>
        <dbReference type="Pfam" id="PF20209"/>
    </source>
</evidence>
<proteinExistence type="predicted"/>
<organism evidence="2 3">
    <name type="scientific">Mycena albidolilacea</name>
    <dbReference type="NCBI Taxonomy" id="1033008"/>
    <lineage>
        <taxon>Eukaryota</taxon>
        <taxon>Fungi</taxon>
        <taxon>Dikarya</taxon>
        <taxon>Basidiomycota</taxon>
        <taxon>Agaricomycotina</taxon>
        <taxon>Agaricomycetes</taxon>
        <taxon>Agaricomycetidae</taxon>
        <taxon>Agaricales</taxon>
        <taxon>Marasmiineae</taxon>
        <taxon>Mycenaceae</taxon>
        <taxon>Mycena</taxon>
    </lineage>
</organism>
<name>A0AAD6YXG2_9AGAR</name>
<accession>A0AAD6YXG2</accession>
<dbReference type="EMBL" id="JARIHO010000141">
    <property type="protein sequence ID" value="KAJ7301209.1"/>
    <property type="molecule type" value="Genomic_DNA"/>
</dbReference>
<dbReference type="InterPro" id="IPR046700">
    <property type="entry name" value="DUF6570"/>
</dbReference>
<gene>
    <name evidence="2" type="ORF">DFH08DRAFT_724494</name>
</gene>
<keyword evidence="3" id="KW-1185">Reference proteome</keyword>
<evidence type="ECO:0000313" key="2">
    <source>
        <dbReference type="EMBL" id="KAJ7301209.1"/>
    </source>
</evidence>
<sequence>MYKFTKLPLRSYANGLWTGVCPPELSGLTFLEEQCVARVRATRCIFKLELGPTGQYASRGNVCIFPQDPGPLVRIMPPPLSRVCDEICVILVSSPDTAVTASMLDKSPLLVRRTRVVDALLWLQAHNPLYCDLDPAAIVSNASDYPEHGIPLPVEEFCRVSSSSEGSSYTQQAHDEQFANVSRGGMPSCTVVDADCVDATFHQRKMTALNVLKNAASSYSDRKKAAVDLLATGTEPYVKFPSGSQALSTYKDPKVYGYLWPTLFPYGVGMMEYAAISSNQEVPFRKVDLKVHVSHL</sequence>
<comment type="caution">
    <text evidence="2">The sequence shown here is derived from an EMBL/GenBank/DDBJ whole genome shotgun (WGS) entry which is preliminary data.</text>
</comment>